<accession>A0A7M7PTL6</accession>
<feature type="domain" description="W2" evidence="3">
    <location>
        <begin position="251"/>
        <end position="418"/>
    </location>
</feature>
<dbReference type="PANTHER" id="PTHR14208:SF2">
    <property type="entry name" value="PROTEIN KRASAVIETZ"/>
    <property type="match status" value="1"/>
</dbReference>
<evidence type="ECO:0000313" key="5">
    <source>
        <dbReference type="Proteomes" id="UP000007110"/>
    </source>
</evidence>
<dbReference type="GO" id="GO:0005737">
    <property type="term" value="C:cytoplasm"/>
    <property type="evidence" value="ECO:0000318"/>
    <property type="project" value="GO_Central"/>
</dbReference>
<dbReference type="Pfam" id="PF02020">
    <property type="entry name" value="W2"/>
    <property type="match status" value="1"/>
</dbReference>
<dbReference type="EnsemblMetazoa" id="XM_030982897">
    <property type="protein sequence ID" value="XP_030838757"/>
    <property type="gene ID" value="LOC587479"/>
</dbReference>
<dbReference type="Pfam" id="PF25504">
    <property type="entry name" value="HEAT_5MP1_2"/>
    <property type="match status" value="1"/>
</dbReference>
<dbReference type="InParanoid" id="A0A7M7PTL6"/>
<dbReference type="GeneID" id="587479"/>
<dbReference type="OMA" id="ELIQCIW"/>
<dbReference type="PROSITE" id="PS51363">
    <property type="entry name" value="W2"/>
    <property type="match status" value="1"/>
</dbReference>
<feature type="compositionally biased region" description="Acidic residues" evidence="2">
    <location>
        <begin position="411"/>
        <end position="432"/>
    </location>
</feature>
<protein>
    <recommendedName>
        <fullName evidence="3">W2 domain-containing protein</fullName>
    </recommendedName>
</protein>
<dbReference type="CDD" id="cd11560">
    <property type="entry name" value="W2_eIF5C_like"/>
    <property type="match status" value="1"/>
</dbReference>
<evidence type="ECO:0000256" key="1">
    <source>
        <dbReference type="ARBA" id="ARBA00008151"/>
    </source>
</evidence>
<dbReference type="InterPro" id="IPR051245">
    <property type="entry name" value="eIF5-mimic_regulator"/>
</dbReference>
<dbReference type="KEGG" id="spu:587479"/>
<dbReference type="AlphaFoldDB" id="A0A7M7PTL6"/>
<dbReference type="KEGG" id="spu:752630"/>
<feature type="region of interest" description="Disordered" evidence="2">
    <location>
        <begin position="1"/>
        <end position="31"/>
    </location>
</feature>
<name>A0A7M7PTL6_STRPU</name>
<dbReference type="Gene3D" id="1.25.40.180">
    <property type="match status" value="1"/>
</dbReference>
<dbReference type="SUPFAM" id="SSF48371">
    <property type="entry name" value="ARM repeat"/>
    <property type="match status" value="1"/>
</dbReference>
<evidence type="ECO:0000259" key="3">
    <source>
        <dbReference type="PROSITE" id="PS51363"/>
    </source>
</evidence>
<dbReference type="FunFam" id="1.25.40.180:FF:000006">
    <property type="entry name" value="Basic leucine zipper and W2 domain-containing protein 1"/>
    <property type="match status" value="1"/>
</dbReference>
<dbReference type="EnsemblMetazoa" id="XM_031000393">
    <property type="protein sequence ID" value="XP_030856253"/>
    <property type="gene ID" value="LOC752630"/>
</dbReference>
<keyword evidence="5" id="KW-1185">Reference proteome</keyword>
<comment type="similarity">
    <text evidence="1">Belongs to the BZW family.</text>
</comment>
<dbReference type="InterPro" id="IPR057397">
    <property type="entry name" value="HEAT_5MP1_2"/>
</dbReference>
<dbReference type="InterPro" id="IPR016024">
    <property type="entry name" value="ARM-type_fold"/>
</dbReference>
<proteinExistence type="inferred from homology"/>
<organism evidence="4 5">
    <name type="scientific">Strongylocentrotus purpuratus</name>
    <name type="common">Purple sea urchin</name>
    <dbReference type="NCBI Taxonomy" id="7668"/>
    <lineage>
        <taxon>Eukaryota</taxon>
        <taxon>Metazoa</taxon>
        <taxon>Echinodermata</taxon>
        <taxon>Eleutherozoa</taxon>
        <taxon>Echinozoa</taxon>
        <taxon>Echinoidea</taxon>
        <taxon>Euechinoidea</taxon>
        <taxon>Echinacea</taxon>
        <taxon>Camarodonta</taxon>
        <taxon>Echinidea</taxon>
        <taxon>Strongylocentrotidae</taxon>
        <taxon>Strongylocentrotus</taxon>
    </lineage>
</organism>
<dbReference type="InterPro" id="IPR043510">
    <property type="entry name" value="W2_5MP1/2"/>
</dbReference>
<reference evidence="5" key="1">
    <citation type="submission" date="2015-02" db="EMBL/GenBank/DDBJ databases">
        <title>Genome sequencing for Strongylocentrotus purpuratus.</title>
        <authorList>
            <person name="Murali S."/>
            <person name="Liu Y."/>
            <person name="Vee V."/>
            <person name="English A."/>
            <person name="Wang M."/>
            <person name="Skinner E."/>
            <person name="Han Y."/>
            <person name="Muzny D.M."/>
            <person name="Worley K.C."/>
            <person name="Gibbs R.A."/>
        </authorList>
    </citation>
    <scope>NUCLEOTIDE SEQUENCE</scope>
</reference>
<dbReference type="OrthoDB" id="1727522at2759"/>
<feature type="region of interest" description="Disordered" evidence="2">
    <location>
        <begin position="409"/>
        <end position="432"/>
    </location>
</feature>
<reference evidence="4" key="2">
    <citation type="submission" date="2021-01" db="UniProtKB">
        <authorList>
            <consortium name="EnsemblMetazoa"/>
        </authorList>
    </citation>
    <scope>IDENTIFICATION</scope>
</reference>
<dbReference type="PANTHER" id="PTHR14208">
    <property type="entry name" value="BASIC LEUCINE ZIPPER AND W2 DOMAIN-CONTAINING PROTEIN"/>
    <property type="match status" value="1"/>
</dbReference>
<dbReference type="GeneID" id="752630"/>
<dbReference type="FunCoup" id="A0A7M7PTL6">
    <property type="interactions" value="2102"/>
</dbReference>
<dbReference type="RefSeq" id="XP_030838757.1">
    <property type="nucleotide sequence ID" value="XM_030982897.1"/>
</dbReference>
<dbReference type="GO" id="GO:0006417">
    <property type="term" value="P:regulation of translation"/>
    <property type="evidence" value="ECO:0007669"/>
    <property type="project" value="UniProtKB-ARBA"/>
</dbReference>
<evidence type="ECO:0000256" key="2">
    <source>
        <dbReference type="SAM" id="MobiDB-lite"/>
    </source>
</evidence>
<dbReference type="SMART" id="SM00515">
    <property type="entry name" value="eIF5C"/>
    <property type="match status" value="1"/>
</dbReference>
<dbReference type="RefSeq" id="XP_030856253.1">
    <property type="nucleotide sequence ID" value="XM_031000393.1"/>
</dbReference>
<evidence type="ECO:0000313" key="4">
    <source>
        <dbReference type="EnsemblMetazoa" id="XP_030856253"/>
    </source>
</evidence>
<dbReference type="Proteomes" id="UP000007110">
    <property type="component" value="Unassembled WGS sequence"/>
</dbReference>
<sequence>MSQKEQKPTLTGQRTRTRKRDEKEKYDPTGFRDSILQGLNEAGTDLEQVSKFLDGAGSKLNYRLYAETLLDILFAGGILAPGGSVVEDSDKTKVCRSEVCVFTTKGDVEAMQNFGEVFSKLTRRYKYLEKKLQDELVKIILFLKGFTEVERKKVAMITSIMLANNQVDAKCLASLFNDHLVKDGIALQFAVDMFAVWLKERDMNNIGSVLSKAQLDNRLLELMPISKRSEAQFENIFCEAGLTDFANYQRARAHAESKKRLFKELSEITEDSGDIKEMQTAIQETMKKNDFTGKDIIGVLWKAMMKSNEWSKKEENLREQLGRSFKKYMPLFKTFVTTGRTEAQLLLKMQDYCHSDIMMRKMFTKMVTWFYSSDVLSEDEILKWYKGNDSPKGKAQFNEQMKKLVDWLNTAEEESDDEEEDEEDQDPDEQET</sequence>
<dbReference type="InterPro" id="IPR003307">
    <property type="entry name" value="W2_domain"/>
</dbReference>